<dbReference type="InterPro" id="IPR046342">
    <property type="entry name" value="CBS_dom_sf"/>
</dbReference>
<evidence type="ECO:0000256" key="4">
    <source>
        <dbReference type="ARBA" id="ARBA00023214"/>
    </source>
</evidence>
<keyword evidence="3" id="KW-0869">Chloride channel</keyword>
<evidence type="ECO:0000256" key="5">
    <source>
        <dbReference type="SAM" id="Phobius"/>
    </source>
</evidence>
<keyword evidence="6" id="KW-0732">Signal</keyword>
<evidence type="ECO:0000313" key="7">
    <source>
        <dbReference type="EMBL" id="GCC38643.1"/>
    </source>
</evidence>
<evidence type="ECO:0000256" key="3">
    <source>
        <dbReference type="ARBA" id="ARBA00023173"/>
    </source>
</evidence>
<dbReference type="STRING" id="137246.A0A401T7J7"/>
<dbReference type="GO" id="GO:0005886">
    <property type="term" value="C:plasma membrane"/>
    <property type="evidence" value="ECO:0007669"/>
    <property type="project" value="TreeGrafter"/>
</dbReference>
<dbReference type="GO" id="GO:0034707">
    <property type="term" value="C:chloride channel complex"/>
    <property type="evidence" value="ECO:0007669"/>
    <property type="project" value="UniProtKB-KW"/>
</dbReference>
<sequence>MSHILPVLIAVLVANVISQRSQPSFFDGIVIVKKLPYLPKLTVGKSGAHDIYAEDFMVTDLKYLAKDLKYKDIRNLLKNTELKQFPLVDSTESKVLLGSIKRKNLAKLLTEQLSPVRRLRYILEQSRQPARFFSGQEVGLVVLRVGGGGVGDGGVGGGGIGDGVGDGFPGGEVGGGGGDWHGVDGVGGDGVVEFVVVEVLVMELVVLEVLVVMGLIVMVVVELVVVELVVVELVMALVVLELVVEMVVMVVMELVVMRLMMVELVVGDAVVVELVVMELIVVELVVVGLVVMELVVVEFVVELVNNSCSDRIGCEELNTVLHYYKGHPPHIYWIFIADAQPPETQQLNREDNIYIENEEAKAIQESRPSKSSKQKRFRCYTVDGEEVLDTMTTWECYDLFNLLGLRIAYVTSTGRLVGVVALKELKAAVESCVKGTSTRGSFSKEEDLPQNITLIHNEVWYHPKGGGARGWHWRETTAKRHVVIHCWAPTVTTWRRGGAEGGSREREAAILSAAPAAAAAAEEWKCEVELHKD</sequence>
<feature type="chain" id="PRO_5019247732" description="CBS domain-containing protein" evidence="6">
    <location>
        <begin position="19"/>
        <end position="533"/>
    </location>
</feature>
<dbReference type="Gene3D" id="1.10.3080.10">
    <property type="entry name" value="Clc chloride channel"/>
    <property type="match status" value="1"/>
</dbReference>
<keyword evidence="2" id="KW-0406">Ion transport</keyword>
<dbReference type="Proteomes" id="UP000287033">
    <property type="component" value="Unassembled WGS sequence"/>
</dbReference>
<dbReference type="PANTHER" id="PTHR45720">
    <property type="entry name" value="CHLORIDE CHANNEL PROTEIN 2"/>
    <property type="match status" value="1"/>
</dbReference>
<gene>
    <name evidence="7" type="ORF">chiPu_0017158</name>
</gene>
<feature type="transmembrane region" description="Helical" evidence="5">
    <location>
        <begin position="279"/>
        <end position="301"/>
    </location>
</feature>
<dbReference type="InterPro" id="IPR050970">
    <property type="entry name" value="Cl_channel_volt-gated"/>
</dbReference>
<dbReference type="GO" id="GO:0005247">
    <property type="term" value="F:voltage-gated chloride channel activity"/>
    <property type="evidence" value="ECO:0007669"/>
    <property type="project" value="TreeGrafter"/>
</dbReference>
<dbReference type="EMBL" id="BEZZ01001222">
    <property type="protein sequence ID" value="GCC38643.1"/>
    <property type="molecule type" value="Genomic_DNA"/>
</dbReference>
<keyword evidence="5" id="KW-1133">Transmembrane helix</keyword>
<keyword evidence="4" id="KW-0868">Chloride</keyword>
<dbReference type="PANTHER" id="PTHR45720:SF17">
    <property type="entry name" value="CHLORIDE CHANNEL PROTEIN CLC-KB ISOFORM X1"/>
    <property type="match status" value="1"/>
</dbReference>
<dbReference type="AlphaFoldDB" id="A0A401T7J7"/>
<protein>
    <recommendedName>
        <fullName evidence="9">CBS domain-containing protein</fullName>
    </recommendedName>
</protein>
<evidence type="ECO:0000256" key="2">
    <source>
        <dbReference type="ARBA" id="ARBA00023065"/>
    </source>
</evidence>
<evidence type="ECO:0000256" key="6">
    <source>
        <dbReference type="SAM" id="SignalP"/>
    </source>
</evidence>
<keyword evidence="5" id="KW-0472">Membrane</keyword>
<evidence type="ECO:0008006" key="9">
    <source>
        <dbReference type="Google" id="ProtNLM"/>
    </source>
</evidence>
<feature type="transmembrane region" description="Helical" evidence="5">
    <location>
        <begin position="233"/>
        <end position="259"/>
    </location>
</feature>
<accession>A0A401T7J7</accession>
<comment type="caution">
    <text evidence="7">The sequence shown here is derived from an EMBL/GenBank/DDBJ whole genome shotgun (WGS) entry which is preliminary data.</text>
</comment>
<name>A0A401T7J7_CHIPU</name>
<feature type="transmembrane region" description="Helical" evidence="5">
    <location>
        <begin position="204"/>
        <end position="226"/>
    </location>
</feature>
<keyword evidence="8" id="KW-1185">Reference proteome</keyword>
<evidence type="ECO:0000313" key="8">
    <source>
        <dbReference type="Proteomes" id="UP000287033"/>
    </source>
</evidence>
<dbReference type="SUPFAM" id="SSF54631">
    <property type="entry name" value="CBS-domain pair"/>
    <property type="match status" value="1"/>
</dbReference>
<evidence type="ECO:0000256" key="1">
    <source>
        <dbReference type="ARBA" id="ARBA00022448"/>
    </source>
</evidence>
<reference evidence="7 8" key="1">
    <citation type="journal article" date="2018" name="Nat. Ecol. Evol.">
        <title>Shark genomes provide insights into elasmobranch evolution and the origin of vertebrates.</title>
        <authorList>
            <person name="Hara Y"/>
            <person name="Yamaguchi K"/>
            <person name="Onimaru K"/>
            <person name="Kadota M"/>
            <person name="Koyanagi M"/>
            <person name="Keeley SD"/>
            <person name="Tatsumi K"/>
            <person name="Tanaka K"/>
            <person name="Motone F"/>
            <person name="Kageyama Y"/>
            <person name="Nozu R"/>
            <person name="Adachi N"/>
            <person name="Nishimura O"/>
            <person name="Nakagawa R"/>
            <person name="Tanegashima C"/>
            <person name="Kiyatake I"/>
            <person name="Matsumoto R"/>
            <person name="Murakumo K"/>
            <person name="Nishida K"/>
            <person name="Terakita A"/>
            <person name="Kuratani S"/>
            <person name="Sato K"/>
            <person name="Hyodo S Kuraku.S."/>
        </authorList>
    </citation>
    <scope>NUCLEOTIDE SEQUENCE [LARGE SCALE GENOMIC DNA]</scope>
</reference>
<organism evidence="7 8">
    <name type="scientific">Chiloscyllium punctatum</name>
    <name type="common">Brownbanded bambooshark</name>
    <name type="synonym">Hemiscyllium punctatum</name>
    <dbReference type="NCBI Taxonomy" id="137246"/>
    <lineage>
        <taxon>Eukaryota</taxon>
        <taxon>Metazoa</taxon>
        <taxon>Chordata</taxon>
        <taxon>Craniata</taxon>
        <taxon>Vertebrata</taxon>
        <taxon>Chondrichthyes</taxon>
        <taxon>Elasmobranchii</taxon>
        <taxon>Galeomorphii</taxon>
        <taxon>Galeoidea</taxon>
        <taxon>Orectolobiformes</taxon>
        <taxon>Hemiscylliidae</taxon>
        <taxon>Chiloscyllium</taxon>
    </lineage>
</organism>
<dbReference type="Gene3D" id="3.10.580.10">
    <property type="entry name" value="CBS-domain"/>
    <property type="match status" value="2"/>
</dbReference>
<keyword evidence="3" id="KW-0407">Ion channel</keyword>
<dbReference type="OrthoDB" id="4564at2759"/>
<keyword evidence="1" id="KW-0813">Transport</keyword>
<proteinExistence type="predicted"/>
<feature type="signal peptide" evidence="6">
    <location>
        <begin position="1"/>
        <end position="18"/>
    </location>
</feature>
<keyword evidence="5" id="KW-0812">Transmembrane</keyword>